<dbReference type="PANTHER" id="PTHR33608">
    <property type="entry name" value="BLL2464 PROTEIN"/>
    <property type="match status" value="1"/>
</dbReference>
<evidence type="ECO:0000259" key="1">
    <source>
        <dbReference type="Pfam" id="PF01882"/>
    </source>
</evidence>
<evidence type="ECO:0000313" key="3">
    <source>
        <dbReference type="Proteomes" id="UP000537718"/>
    </source>
</evidence>
<reference evidence="2 3" key="1">
    <citation type="submission" date="2020-08" db="EMBL/GenBank/DDBJ databases">
        <title>Genomic Encyclopedia of Type Strains, Phase IV (KMG-V): Genome sequencing to study the core and pangenomes of soil and plant-associated prokaryotes.</title>
        <authorList>
            <person name="Whitman W."/>
        </authorList>
    </citation>
    <scope>NUCLEOTIDE SEQUENCE [LARGE SCALE GENOMIC DNA]</scope>
    <source>
        <strain evidence="2 3">MP7CTX6</strain>
    </source>
</reference>
<name>A0A7W8YPY0_9SPHI</name>
<organism evidence="2 3">
    <name type="scientific">Pedobacter cryoconitis</name>
    <dbReference type="NCBI Taxonomy" id="188932"/>
    <lineage>
        <taxon>Bacteria</taxon>
        <taxon>Pseudomonadati</taxon>
        <taxon>Bacteroidota</taxon>
        <taxon>Sphingobacteriia</taxon>
        <taxon>Sphingobacteriales</taxon>
        <taxon>Sphingobacteriaceae</taxon>
        <taxon>Pedobacter</taxon>
    </lineage>
</organism>
<feature type="domain" description="DUF58" evidence="1">
    <location>
        <begin position="45"/>
        <end position="264"/>
    </location>
</feature>
<dbReference type="AlphaFoldDB" id="A0A7W8YPY0"/>
<dbReference type="Proteomes" id="UP000537718">
    <property type="component" value="Unassembled WGS sequence"/>
</dbReference>
<dbReference type="EMBL" id="JACHCF010000002">
    <property type="protein sequence ID" value="MBB5619653.1"/>
    <property type="molecule type" value="Genomic_DNA"/>
</dbReference>
<dbReference type="InterPro" id="IPR002881">
    <property type="entry name" value="DUF58"/>
</dbReference>
<evidence type="ECO:0000313" key="2">
    <source>
        <dbReference type="EMBL" id="MBB5619653.1"/>
    </source>
</evidence>
<dbReference type="Pfam" id="PF01882">
    <property type="entry name" value="DUF58"/>
    <property type="match status" value="1"/>
</dbReference>
<dbReference type="SUPFAM" id="SSF53300">
    <property type="entry name" value="vWA-like"/>
    <property type="match status" value="1"/>
</dbReference>
<sequence length="306" mass="35260">MGMHTDQSEYQFNSNLELLAKQVVEGFITGLHKSPFHGFSVEFAEHRAYNNGDNVRNIDWKLFARTDKLYTKRYEEETNLRCQFVIDTSSSMYFPQGDYNKLTFSVQAVAALIELLKKQRDAFGLSLFTDQLMLNTPARSTTMHQKYLFTHLEEVLRAPKLNVGTELSTSLHQIAESVHKRSMVVIFTDLLTANQTDNNQEDLFSALQHLKFNKHEVIIFNVSDKAKEVDFNFENRPYQFVDLETGELLKANAATVKEAYLKSYGDYRQMLTLKCAQYKIDLIDADIAAGFSNILTAYLIKRQKMN</sequence>
<dbReference type="Gene3D" id="3.40.50.410">
    <property type="entry name" value="von Willebrand factor, type A domain"/>
    <property type="match status" value="1"/>
</dbReference>
<dbReference type="PANTHER" id="PTHR33608:SF7">
    <property type="entry name" value="DUF58 DOMAIN-CONTAINING PROTEIN"/>
    <property type="match status" value="1"/>
</dbReference>
<protein>
    <submittedName>
        <fullName evidence="2">Uncharacterized protein (DUF58 family)</fullName>
    </submittedName>
</protein>
<dbReference type="RefSeq" id="WP_260319712.1">
    <property type="nucleotide sequence ID" value="NZ_JACHCF010000002.1"/>
</dbReference>
<comment type="caution">
    <text evidence="2">The sequence shown here is derived from an EMBL/GenBank/DDBJ whole genome shotgun (WGS) entry which is preliminary data.</text>
</comment>
<accession>A0A7W8YPY0</accession>
<gene>
    <name evidence="2" type="ORF">HDE69_000691</name>
</gene>
<dbReference type="InterPro" id="IPR036465">
    <property type="entry name" value="vWFA_dom_sf"/>
</dbReference>
<proteinExistence type="predicted"/>